<feature type="domain" description="Calcineurin-like phosphoesterase" evidence="1">
    <location>
        <begin position="582"/>
        <end position="792"/>
    </location>
</feature>
<dbReference type="Gene3D" id="3.40.50.720">
    <property type="entry name" value="NAD(P)-binding Rossmann-like Domain"/>
    <property type="match status" value="1"/>
</dbReference>
<gene>
    <name evidence="3" type="ORF">FOC47_13090</name>
</gene>
<sequence length="862" mass="100232">MIERNTEGLCGYAVPAKTRRLWAVQLDLLQVFKEFCNAHQLRYYLWSGTLLGAVRHQGFIPWDDDVDVVMPRRDYETFKQLAVSELSAPYTLHTNENDSGIFRGSMCRLRNSNTTGAEYWEINGSNNWGIWIDILALDYVFENEEKRKNQLRKIAIYKRLCLIQTFGEGRPEFQTLSRLKKYAYRMIIKREGREKLLRSYEEACAACPEEEGYYVRPFTAAFNADDYQVYYRSDFNETAQLLFEGCKFDVPAGYDRLLGMMMGKYMEYPSEELRMPRHTGIFDPETPYQIYHQRLAETFNGAEGKTIVIFGAGNMFEDYMRRFGARFRPAYIVDNGREKWGKSFHGIMVCGPEKLLEIPRDKLRIIICNIYYREIALQLEEMGFDEYYLHIENVYWLNDILFPARLKKKAKPEKKGLVLQELKADIGGVGLKLSPDTGMIESGDDTWMATYRIYHAQAGSYLKLNDDAYRYGVATYNAEVNGTYIYTYCYQKEENWTTYNHDYYESQMRGGNYYFNDDRYFRVCLRRADGASIPADAGIHLDNILSFVSTYTEYQPKTLFADEIRDTATKVLKRKKKGKTLTLAVLADTHYVVGGCWEDSLYNIQAVHEQTGFDAVVHLGDITDGMVPRALTEEYVHNVMSGLQSVGTPVYLVQGNHDSNYFSGNPEVLDDDEQFNLYQAELPSDVVRDGKSFWYYVDRPDLKLRLLFLASFDHREKVRYGFPEKELKWVERTLEETPDGYSVLVFAHVPPLPEIHYWSDEIRNGEALINILESQNRGGHRIMAYVHGHNHADQIYGKRDFPIISLGCNKCEYFMDKKPEGAIVYERKLETVSQDLWDVMVINPEENQIDFIRFGAGEDKHI</sequence>
<name>A0AAP9S854_9FIRM</name>
<dbReference type="SUPFAM" id="SSF56300">
    <property type="entry name" value="Metallo-dependent phosphatases"/>
    <property type="match status" value="1"/>
</dbReference>
<evidence type="ECO:0000313" key="4">
    <source>
        <dbReference type="Proteomes" id="UP000501069"/>
    </source>
</evidence>
<dbReference type="AlphaFoldDB" id="A0AAP9S854"/>
<dbReference type="SUPFAM" id="SSF53335">
    <property type="entry name" value="S-adenosyl-L-methionine-dependent methyltransferases"/>
    <property type="match status" value="1"/>
</dbReference>
<dbReference type="RefSeq" id="WP_003525071.1">
    <property type="nucleotide sequence ID" value="NZ_CABKQO010000003.1"/>
</dbReference>
<dbReference type="InterPro" id="IPR004843">
    <property type="entry name" value="Calcineurin-like_PHP"/>
</dbReference>
<dbReference type="InterPro" id="IPR007074">
    <property type="entry name" value="LicD/FKTN/FKRP_NTP_transf"/>
</dbReference>
<dbReference type="Gene3D" id="3.60.21.10">
    <property type="match status" value="1"/>
</dbReference>
<dbReference type="GeneID" id="57962098"/>
<dbReference type="PANTHER" id="PTHR43404:SF2">
    <property type="entry name" value="LIPOPOLYSACCHARIDE CHOLINEPHOSPHOTRANSFERASE LICD"/>
    <property type="match status" value="1"/>
</dbReference>
<dbReference type="InterPro" id="IPR052942">
    <property type="entry name" value="LPS_cholinephosphotransferase"/>
</dbReference>
<evidence type="ECO:0000259" key="2">
    <source>
        <dbReference type="Pfam" id="PF04991"/>
    </source>
</evidence>
<dbReference type="InterPro" id="IPR029052">
    <property type="entry name" value="Metallo-depent_PP-like"/>
</dbReference>
<dbReference type="PANTHER" id="PTHR43404">
    <property type="entry name" value="LIPOPOLYSACCHARIDE CHOLINEPHOSPHOTRANSFERASE LICD"/>
    <property type="match status" value="1"/>
</dbReference>
<feature type="domain" description="LicD/FKTN/FKRP nucleotidyltransferase" evidence="2">
    <location>
        <begin position="36"/>
        <end position="259"/>
    </location>
</feature>
<dbReference type="GO" id="GO:0009100">
    <property type="term" value="P:glycoprotein metabolic process"/>
    <property type="evidence" value="ECO:0007669"/>
    <property type="project" value="UniProtKB-ARBA"/>
</dbReference>
<dbReference type="Proteomes" id="UP000501069">
    <property type="component" value="Chromosome"/>
</dbReference>
<proteinExistence type="predicted"/>
<reference evidence="3 4" key="1">
    <citation type="submission" date="2019-11" db="EMBL/GenBank/DDBJ databases">
        <title>FDA dAtabase for Regulatory Grade micrObial Sequences (FDA-ARGOS): Supporting development and validation of Infectious Disease Dx tests.</title>
        <authorList>
            <person name="Turner S."/>
            <person name="Byrd R."/>
            <person name="Tallon L."/>
            <person name="Sadzewicz L."/>
            <person name="Vavikolanu K."/>
            <person name="Mehta A."/>
            <person name="Aluvathingal J."/>
            <person name="Nadendla S."/>
            <person name="Myers T."/>
            <person name="Yan Y."/>
            <person name="Sichtig H."/>
        </authorList>
    </citation>
    <scope>NUCLEOTIDE SEQUENCE [LARGE SCALE GENOMIC DNA]</scope>
    <source>
        <strain evidence="3 4">FDAARGOS_739</strain>
    </source>
</reference>
<accession>A0AAP9S854</accession>
<protein>
    <recommendedName>
        <fullName evidence="5">Calcineurin-like phosphoesterase domain-containing protein</fullName>
    </recommendedName>
</protein>
<dbReference type="EMBL" id="CP050964">
    <property type="protein sequence ID" value="QIX91391.1"/>
    <property type="molecule type" value="Genomic_DNA"/>
</dbReference>
<dbReference type="GO" id="GO:0016787">
    <property type="term" value="F:hydrolase activity"/>
    <property type="evidence" value="ECO:0007669"/>
    <property type="project" value="InterPro"/>
</dbReference>
<evidence type="ECO:0000313" key="3">
    <source>
        <dbReference type="EMBL" id="QIX91391.1"/>
    </source>
</evidence>
<organism evidence="3 4">
    <name type="scientific">Enterocloster clostridioformis</name>
    <dbReference type="NCBI Taxonomy" id="1531"/>
    <lineage>
        <taxon>Bacteria</taxon>
        <taxon>Bacillati</taxon>
        <taxon>Bacillota</taxon>
        <taxon>Clostridia</taxon>
        <taxon>Lachnospirales</taxon>
        <taxon>Lachnospiraceae</taxon>
        <taxon>Enterocloster</taxon>
    </lineage>
</organism>
<dbReference type="Pfam" id="PF00149">
    <property type="entry name" value="Metallophos"/>
    <property type="match status" value="1"/>
</dbReference>
<evidence type="ECO:0000259" key="1">
    <source>
        <dbReference type="Pfam" id="PF00149"/>
    </source>
</evidence>
<dbReference type="Pfam" id="PF04991">
    <property type="entry name" value="LicD"/>
    <property type="match status" value="1"/>
</dbReference>
<evidence type="ECO:0008006" key="5">
    <source>
        <dbReference type="Google" id="ProtNLM"/>
    </source>
</evidence>
<dbReference type="InterPro" id="IPR029063">
    <property type="entry name" value="SAM-dependent_MTases_sf"/>
</dbReference>